<dbReference type="InterPro" id="IPR035451">
    <property type="entry name" value="Ada-like_dom_sf"/>
</dbReference>
<keyword evidence="2" id="KW-1185">Reference proteome</keyword>
<reference evidence="1 2" key="1">
    <citation type="submission" date="2016-10" db="EMBL/GenBank/DDBJ databases">
        <authorList>
            <person name="de Groot N.N."/>
        </authorList>
    </citation>
    <scope>NUCLEOTIDE SEQUENCE [LARGE SCALE GENOMIC DNA]</scope>
    <source>
        <strain evidence="1 2">DSM 29439</strain>
    </source>
</reference>
<dbReference type="Proteomes" id="UP000199650">
    <property type="component" value="Unassembled WGS sequence"/>
</dbReference>
<dbReference type="AlphaFoldDB" id="A0A1I0P914"/>
<accession>A0A1I0P914</accession>
<proteinExistence type="predicted"/>
<dbReference type="EMBL" id="FOJB01000001">
    <property type="protein sequence ID" value="SEW10699.1"/>
    <property type="molecule type" value="Genomic_DNA"/>
</dbReference>
<gene>
    <name evidence="1" type="ORF">SAMN05444851_1441</name>
</gene>
<protein>
    <submittedName>
        <fullName evidence="1">Uncharacterized protein</fullName>
    </submittedName>
</protein>
<sequence>MSLSRRSPLQNRVLPTGEIVADSARGMFTGNRGILPFTGGKLGTSRWKHQHWIICTLSHPKGRYHGPAPARGWTPLFFLDEAVALTAGHRPCAYCRPDAYRAFKAAWHTAQCSTVGHKEIDRTLHHSRVSHTRAQIRHHADAETLPNGSFILHAGTPHLILDAYIYPFRTGGYGPKAIKPLGPQVVLTPAPLIGVLRSGYRPILHHSVPTVATIPKPHLD</sequence>
<name>A0A1I0P914_9RHOB</name>
<evidence type="ECO:0000313" key="1">
    <source>
        <dbReference type="EMBL" id="SEW10699.1"/>
    </source>
</evidence>
<dbReference type="OrthoDB" id="894286at2"/>
<evidence type="ECO:0000313" key="2">
    <source>
        <dbReference type="Proteomes" id="UP000199650"/>
    </source>
</evidence>
<dbReference type="STRING" id="1173584.SAMN05444851_1441"/>
<dbReference type="SUPFAM" id="SSF57884">
    <property type="entry name" value="Ada DNA repair protein, N-terminal domain (N-Ada 10)"/>
    <property type="match status" value="1"/>
</dbReference>
<dbReference type="RefSeq" id="WP_091429451.1">
    <property type="nucleotide sequence ID" value="NZ_FOJB01000001.1"/>
</dbReference>
<organism evidence="1 2">
    <name type="scientific">Aliiroseovarius sediminilitoris</name>
    <dbReference type="NCBI Taxonomy" id="1173584"/>
    <lineage>
        <taxon>Bacteria</taxon>
        <taxon>Pseudomonadati</taxon>
        <taxon>Pseudomonadota</taxon>
        <taxon>Alphaproteobacteria</taxon>
        <taxon>Rhodobacterales</taxon>
        <taxon>Paracoccaceae</taxon>
        <taxon>Aliiroseovarius</taxon>
    </lineage>
</organism>